<dbReference type="GO" id="GO:0000976">
    <property type="term" value="F:transcription cis-regulatory region binding"/>
    <property type="evidence" value="ECO:0007669"/>
    <property type="project" value="TreeGrafter"/>
</dbReference>
<dbReference type="SUPFAM" id="SSF46689">
    <property type="entry name" value="Homeodomain-like"/>
    <property type="match status" value="1"/>
</dbReference>
<dbReference type="Proteomes" id="UP000649617">
    <property type="component" value="Unassembled WGS sequence"/>
</dbReference>
<dbReference type="PROSITE" id="PS01124">
    <property type="entry name" value="HTH_ARAC_FAMILY_2"/>
    <property type="match status" value="1"/>
</dbReference>
<dbReference type="Gene3D" id="1.10.10.60">
    <property type="entry name" value="Homeodomain-like"/>
    <property type="match status" value="1"/>
</dbReference>
<accession>A0A812RQ45</accession>
<dbReference type="PRINTS" id="PR00032">
    <property type="entry name" value="HTHARAC"/>
</dbReference>
<dbReference type="Gene3D" id="3.40.50.2300">
    <property type="match status" value="2"/>
</dbReference>
<dbReference type="Pfam" id="PF12833">
    <property type="entry name" value="HTH_18"/>
    <property type="match status" value="1"/>
</dbReference>
<keyword evidence="6" id="KW-1185">Reference proteome</keyword>
<name>A0A812RQ45_SYMPI</name>
<proteinExistence type="predicted"/>
<evidence type="ECO:0000256" key="3">
    <source>
        <dbReference type="ARBA" id="ARBA00023163"/>
    </source>
</evidence>
<dbReference type="InterPro" id="IPR018060">
    <property type="entry name" value="HTH_AraC"/>
</dbReference>
<keyword evidence="3" id="KW-0804">Transcription</keyword>
<dbReference type="InterPro" id="IPR009057">
    <property type="entry name" value="Homeodomain-like_sf"/>
</dbReference>
<reference evidence="5" key="1">
    <citation type="submission" date="2021-02" db="EMBL/GenBank/DDBJ databases">
        <authorList>
            <person name="Dougan E. K."/>
            <person name="Rhodes N."/>
            <person name="Thang M."/>
            <person name="Chan C."/>
        </authorList>
    </citation>
    <scope>NUCLEOTIDE SEQUENCE</scope>
</reference>
<evidence type="ECO:0000256" key="1">
    <source>
        <dbReference type="ARBA" id="ARBA00023015"/>
    </source>
</evidence>
<dbReference type="EMBL" id="CAJNIZ010021021">
    <property type="protein sequence ID" value="CAE7447408.1"/>
    <property type="molecule type" value="Genomic_DNA"/>
</dbReference>
<keyword evidence="1" id="KW-0805">Transcription regulation</keyword>
<feature type="domain" description="HTH araC/xylS-type" evidence="4">
    <location>
        <begin position="293"/>
        <end position="391"/>
    </location>
</feature>
<sequence>MTRTAPQKASHYRVGLVLQTGQELMRGITRGVYQFARVNRGWQICGDGQYPLLNWDQVSDWRGDGLIAVVNSQQQLDTLLSASVPAVNAGSRIRHKRLPTVACDSHAIGSMAATHLLNCGLKNFLFLSELRWENERIRFESFKSTVTAAGHRCDALKLPVHEVVTTDASGHYQVEVESVAQALLGSRKPLGICTPNAELARTVVEVANDCGLEVPDEVAIIGVNDDPLICESTVPHISAVIQPAEQIGYQAAVRLDSIMQDRNPDMADCLLQPIGVAVRQSTDMLAIEDEDVREALKYIREYAQDPIDVADVLAHVAVSRRTLEAKFRATIQRTPALEIRRVRLERAKRLLAETNDPITNVVFACGFNSRQVFSTLFRNETGVTPSEFRRKFQPEVLR</sequence>
<dbReference type="PANTHER" id="PTHR30146:SF24">
    <property type="entry name" value="XYLOSE OPERON REGULATORY PROTEIN"/>
    <property type="match status" value="1"/>
</dbReference>
<dbReference type="OrthoDB" id="5570418at2759"/>
<dbReference type="InterPro" id="IPR028082">
    <property type="entry name" value="Peripla_BP_I"/>
</dbReference>
<dbReference type="Pfam" id="PF13377">
    <property type="entry name" value="Peripla_BP_3"/>
    <property type="match status" value="1"/>
</dbReference>
<protein>
    <submittedName>
        <fullName evidence="5">XylR protein</fullName>
    </submittedName>
</protein>
<keyword evidence="2" id="KW-0238">DNA-binding</keyword>
<dbReference type="PANTHER" id="PTHR30146">
    <property type="entry name" value="LACI-RELATED TRANSCRIPTIONAL REPRESSOR"/>
    <property type="match status" value="1"/>
</dbReference>
<gene>
    <name evidence="5" type="primary">xylR</name>
    <name evidence="5" type="ORF">SPIL2461_LOCUS10913</name>
</gene>
<feature type="non-terminal residue" evidence="5">
    <location>
        <position position="398"/>
    </location>
</feature>
<dbReference type="SUPFAM" id="SSF53822">
    <property type="entry name" value="Periplasmic binding protein-like I"/>
    <property type="match status" value="1"/>
</dbReference>
<evidence type="ECO:0000259" key="4">
    <source>
        <dbReference type="PROSITE" id="PS01124"/>
    </source>
</evidence>
<evidence type="ECO:0000313" key="6">
    <source>
        <dbReference type="Proteomes" id="UP000649617"/>
    </source>
</evidence>
<evidence type="ECO:0000313" key="5">
    <source>
        <dbReference type="EMBL" id="CAE7447408.1"/>
    </source>
</evidence>
<comment type="caution">
    <text evidence="5">The sequence shown here is derived from an EMBL/GenBank/DDBJ whole genome shotgun (WGS) entry which is preliminary data.</text>
</comment>
<dbReference type="InterPro" id="IPR046335">
    <property type="entry name" value="LacI/GalR-like_sensor"/>
</dbReference>
<dbReference type="InterPro" id="IPR020449">
    <property type="entry name" value="Tscrpt_reg_AraC-type_HTH"/>
</dbReference>
<organism evidence="5 6">
    <name type="scientific">Symbiodinium pilosum</name>
    <name type="common">Dinoflagellate</name>
    <dbReference type="NCBI Taxonomy" id="2952"/>
    <lineage>
        <taxon>Eukaryota</taxon>
        <taxon>Sar</taxon>
        <taxon>Alveolata</taxon>
        <taxon>Dinophyceae</taxon>
        <taxon>Suessiales</taxon>
        <taxon>Symbiodiniaceae</taxon>
        <taxon>Symbiodinium</taxon>
    </lineage>
</organism>
<dbReference type="SMART" id="SM00342">
    <property type="entry name" value="HTH_ARAC"/>
    <property type="match status" value="1"/>
</dbReference>
<dbReference type="GO" id="GO:0003700">
    <property type="term" value="F:DNA-binding transcription factor activity"/>
    <property type="evidence" value="ECO:0007669"/>
    <property type="project" value="InterPro"/>
</dbReference>
<dbReference type="AlphaFoldDB" id="A0A812RQ45"/>
<evidence type="ECO:0000256" key="2">
    <source>
        <dbReference type="ARBA" id="ARBA00023125"/>
    </source>
</evidence>